<evidence type="ECO:0000256" key="1">
    <source>
        <dbReference type="ARBA" id="ARBA00000085"/>
    </source>
</evidence>
<dbReference type="SMART" id="SM00448">
    <property type="entry name" value="REC"/>
    <property type="match status" value="1"/>
</dbReference>
<dbReference type="SMART" id="SM00387">
    <property type="entry name" value="HATPase_c"/>
    <property type="match status" value="1"/>
</dbReference>
<gene>
    <name evidence="7" type="ORF">ACFFGY_09705</name>
</gene>
<organism evidence="7 8">
    <name type="scientific">Roseomonas elaeocarpi</name>
    <dbReference type="NCBI Taxonomy" id="907779"/>
    <lineage>
        <taxon>Bacteria</taxon>
        <taxon>Pseudomonadati</taxon>
        <taxon>Pseudomonadota</taxon>
        <taxon>Alphaproteobacteria</taxon>
        <taxon>Acetobacterales</taxon>
        <taxon>Roseomonadaceae</taxon>
        <taxon>Roseomonas</taxon>
    </lineage>
</organism>
<dbReference type="PROSITE" id="PS50109">
    <property type="entry name" value="HIS_KIN"/>
    <property type="match status" value="1"/>
</dbReference>
<dbReference type="InterPro" id="IPR004358">
    <property type="entry name" value="Sig_transdc_His_kin-like_C"/>
</dbReference>
<evidence type="ECO:0000256" key="3">
    <source>
        <dbReference type="PROSITE-ProRule" id="PRU00169"/>
    </source>
</evidence>
<dbReference type="EC" id="2.7.13.3" evidence="2"/>
<feature type="region of interest" description="Disordered" evidence="4">
    <location>
        <begin position="46"/>
        <end position="87"/>
    </location>
</feature>
<dbReference type="PROSITE" id="PS50110">
    <property type="entry name" value="RESPONSE_REGULATORY"/>
    <property type="match status" value="1"/>
</dbReference>
<dbReference type="InterPro" id="IPR005467">
    <property type="entry name" value="His_kinase_dom"/>
</dbReference>
<accession>A0ABV6JS17</accession>
<dbReference type="Gene3D" id="1.10.287.130">
    <property type="match status" value="1"/>
</dbReference>
<dbReference type="EMBL" id="JBHLUN010000006">
    <property type="protein sequence ID" value="MFC0408522.1"/>
    <property type="molecule type" value="Genomic_DNA"/>
</dbReference>
<comment type="catalytic activity">
    <reaction evidence="1">
        <text>ATP + protein L-histidine = ADP + protein N-phospho-L-histidine.</text>
        <dbReference type="EC" id="2.7.13.3"/>
    </reaction>
</comment>
<comment type="caution">
    <text evidence="7">The sequence shown here is derived from an EMBL/GenBank/DDBJ whole genome shotgun (WGS) entry which is preliminary data.</text>
</comment>
<dbReference type="InterPro" id="IPR001789">
    <property type="entry name" value="Sig_transdc_resp-reg_receiver"/>
</dbReference>
<dbReference type="GO" id="GO:0005524">
    <property type="term" value="F:ATP binding"/>
    <property type="evidence" value="ECO:0007669"/>
    <property type="project" value="UniProtKB-KW"/>
</dbReference>
<dbReference type="PANTHER" id="PTHR43065">
    <property type="entry name" value="SENSOR HISTIDINE KINASE"/>
    <property type="match status" value="1"/>
</dbReference>
<dbReference type="SUPFAM" id="SSF52172">
    <property type="entry name" value="CheY-like"/>
    <property type="match status" value="1"/>
</dbReference>
<proteinExistence type="predicted"/>
<evidence type="ECO:0000313" key="7">
    <source>
        <dbReference type="EMBL" id="MFC0408522.1"/>
    </source>
</evidence>
<evidence type="ECO:0000256" key="2">
    <source>
        <dbReference type="ARBA" id="ARBA00012438"/>
    </source>
</evidence>
<keyword evidence="7" id="KW-0067">ATP-binding</keyword>
<dbReference type="Gene3D" id="3.30.565.10">
    <property type="entry name" value="Histidine kinase-like ATPase, C-terminal domain"/>
    <property type="match status" value="1"/>
</dbReference>
<dbReference type="InterPro" id="IPR036890">
    <property type="entry name" value="HATPase_C_sf"/>
</dbReference>
<feature type="region of interest" description="Disordered" evidence="4">
    <location>
        <begin position="257"/>
        <end position="277"/>
    </location>
</feature>
<evidence type="ECO:0000256" key="4">
    <source>
        <dbReference type="SAM" id="MobiDB-lite"/>
    </source>
</evidence>
<keyword evidence="8" id="KW-1185">Reference proteome</keyword>
<dbReference type="InterPro" id="IPR003594">
    <property type="entry name" value="HATPase_dom"/>
</dbReference>
<protein>
    <recommendedName>
        <fullName evidence="2">histidine kinase</fullName>
        <ecNumber evidence="2">2.7.13.3</ecNumber>
    </recommendedName>
</protein>
<dbReference type="RefSeq" id="WP_377044273.1">
    <property type="nucleotide sequence ID" value="NZ_JBHLUN010000006.1"/>
</dbReference>
<name>A0ABV6JS17_9PROT</name>
<feature type="modified residue" description="4-aspartylphosphate" evidence="3">
    <location>
        <position position="551"/>
    </location>
</feature>
<feature type="domain" description="Histidine kinase" evidence="5">
    <location>
        <begin position="223"/>
        <end position="479"/>
    </location>
</feature>
<dbReference type="PRINTS" id="PR00344">
    <property type="entry name" value="BCTRLSENSOR"/>
</dbReference>
<dbReference type="PANTHER" id="PTHR43065:SF42">
    <property type="entry name" value="TWO-COMPONENT SENSOR PPRA"/>
    <property type="match status" value="1"/>
</dbReference>
<dbReference type="Pfam" id="PF02518">
    <property type="entry name" value="HATPase_c"/>
    <property type="match status" value="1"/>
</dbReference>
<feature type="domain" description="Response regulatory" evidence="6">
    <location>
        <begin position="501"/>
        <end position="615"/>
    </location>
</feature>
<dbReference type="InterPro" id="IPR011006">
    <property type="entry name" value="CheY-like_superfamily"/>
</dbReference>
<evidence type="ECO:0000259" key="6">
    <source>
        <dbReference type="PROSITE" id="PS50110"/>
    </source>
</evidence>
<reference evidence="7 8" key="1">
    <citation type="submission" date="2024-09" db="EMBL/GenBank/DDBJ databases">
        <authorList>
            <person name="Sun Q."/>
            <person name="Mori K."/>
        </authorList>
    </citation>
    <scope>NUCLEOTIDE SEQUENCE [LARGE SCALE GENOMIC DNA]</scope>
    <source>
        <strain evidence="7 8">TBRC 5777</strain>
    </source>
</reference>
<sequence>MAAEEGGAPGAGRSGGWRRALRQFLGRVPAATPIITLGTVPGISHGIDPLPAGGGAAAGRSDHPPPRLPDAPAPGRSAPNRWAGALPNRLGRRGESAFGSLFDAVPCPAALIDAGNTVTALNPALRALLGPALAVAPMPAEQLFDPAARAAARQWLAAGGSATLEAALAAPVGSRPPEAACTLRPLLRGNRVLLIEDLSERRRFRERAEEGERLRAVGQLAGGIAHDFNNLLAIIVAATEETRERLLTEEAQGAEGLAQGGGQGVAQRGGQEVARKSTQELTQGLAQGLEPVLAAADRGAALVGRLLALAGRQHLEPRVLVLDEAIEGMRALLRPLLGRGVQLVLEPNAPGRRALVDPVQLDQVVLNLARNARQAMGARGQLRIATESAVAIREEPGEPDPLPPGRWTVISVADSGPGIPPELLGRIFEPFFTTRGEEGGTGLGLATVHGIVRQSGGALQVTSQPGEGTTFRIFLPRHQGEAPAAAEAPAVTPLPSAAPIRVLLAEDEALLRRLAAGALEAAGMEVRAAEGGEEALDELFAGFVPDVLVSDVAMPGMDGVTLLREVRLRHPDLPVILVSGYAEAALDGGALEPQVRFVTKPYRPRELVEQIRAAVSQPVQENG</sequence>
<keyword evidence="7" id="KW-0547">Nucleotide-binding</keyword>
<dbReference type="Pfam" id="PF00072">
    <property type="entry name" value="Response_reg"/>
    <property type="match status" value="1"/>
</dbReference>
<evidence type="ECO:0000259" key="5">
    <source>
        <dbReference type="PROSITE" id="PS50109"/>
    </source>
</evidence>
<dbReference type="Proteomes" id="UP001589865">
    <property type="component" value="Unassembled WGS sequence"/>
</dbReference>
<keyword evidence="3" id="KW-0597">Phosphoprotein</keyword>
<dbReference type="Gene3D" id="3.40.50.2300">
    <property type="match status" value="1"/>
</dbReference>
<evidence type="ECO:0000313" key="8">
    <source>
        <dbReference type="Proteomes" id="UP001589865"/>
    </source>
</evidence>
<dbReference type="SUPFAM" id="SSF55874">
    <property type="entry name" value="ATPase domain of HSP90 chaperone/DNA topoisomerase II/histidine kinase"/>
    <property type="match status" value="1"/>
</dbReference>